<name>A0A6A4JQL9_APOLU</name>
<dbReference type="Gene3D" id="1.10.220.160">
    <property type="match status" value="1"/>
</dbReference>
<comment type="caution">
    <text evidence="10">The sequence shown here is derived from an EMBL/GenBank/DDBJ whole genome shotgun (WGS) entry which is preliminary data.</text>
</comment>
<dbReference type="PANTHER" id="PTHR46165">
    <property type="entry name" value="SET AND MYND DOMAIN-CONTAINING PROTEIN 4"/>
    <property type="match status" value="1"/>
</dbReference>
<keyword evidence="1" id="KW-0489">Methyltransferase</keyword>
<evidence type="ECO:0000256" key="7">
    <source>
        <dbReference type="ARBA" id="ARBA00093423"/>
    </source>
</evidence>
<dbReference type="InterPro" id="IPR052097">
    <property type="entry name" value="SET-MYND_domain_protein"/>
</dbReference>
<dbReference type="GO" id="GO:0042051">
    <property type="term" value="P:compound eye photoreceptor development"/>
    <property type="evidence" value="ECO:0007669"/>
    <property type="project" value="TreeGrafter"/>
</dbReference>
<evidence type="ECO:0000256" key="9">
    <source>
        <dbReference type="ARBA" id="ARBA00093680"/>
    </source>
</evidence>
<dbReference type="Gene3D" id="6.10.140.2220">
    <property type="match status" value="1"/>
</dbReference>
<keyword evidence="2" id="KW-0808">Transferase</keyword>
<dbReference type="InterPro" id="IPR046341">
    <property type="entry name" value="SET_dom_sf"/>
</dbReference>
<evidence type="ECO:0000313" key="10">
    <source>
        <dbReference type="EMBL" id="KAF6205806.1"/>
    </source>
</evidence>
<keyword evidence="4" id="KW-0479">Metal-binding</keyword>
<proteinExistence type="predicted"/>
<dbReference type="GO" id="GO:0005634">
    <property type="term" value="C:nucleus"/>
    <property type="evidence" value="ECO:0007669"/>
    <property type="project" value="TreeGrafter"/>
</dbReference>
<sequence>MKDVINQTGFFKEQYQKFRKSVSDKDLKCFAGLKTDVERLKFVEERNRLEFPSRSKDSKNLEQALNLKEKGNKCFQKEQNADALSFYSQSLVMYPQDGDLTEFSIIRANRSATLYHLQEYRAALSDIEIALAQGYPKHLHYKVLDRKAKCLMALKQNYTAIHSLRETISALDDAKIPADVRQKKQNDIQIMLGIMVKSKACDEQIKKPADIINRVTGEKNPKYKAASESVGFDFSESEGRFAQAESDLQSGDVILREPPHCSVLLQENAKTHCFQCMKRCYFIEPCQKCSAVIFCGPKCQQMAYKTHHKHECEVLKTLWESGASITCLMALRIIIQKPFAYFLKVGQELEVNGRVGSRAEYDGADYSTVFDLVRHEDKRSTEGMFHKAYMALFLQGCLKRSGYFDGNSDLSGEEQSKAEMAVGGLILRHLQSLQFNAHEISEMIFTSPDPKTWKSIFVGAGLYPTLALFNHSCEPSIIRYFEGNKVVVKVIKNIKKGEKIYENYGPIFTQTPKAERQTTLKNQYWFECSCEPCSRNWPMLDGMDVSTMRFPCDDTACDNVVVVPVNTGSFMMQCNKCGRLTNIMKGLKVLQDSESLFRLGESFLQGGEIHKALRKFLELQSLLSNTLVPPFRDFYLCQQNVRNCIMALGNTHPPLDKFVQRQSVNLKKL</sequence>
<dbReference type="InterPro" id="IPR011990">
    <property type="entry name" value="TPR-like_helical_dom_sf"/>
</dbReference>
<dbReference type="GO" id="GO:0005737">
    <property type="term" value="C:cytoplasm"/>
    <property type="evidence" value="ECO:0007669"/>
    <property type="project" value="TreeGrafter"/>
</dbReference>
<dbReference type="Gene3D" id="1.25.40.10">
    <property type="entry name" value="Tetratricopeptide repeat domain"/>
    <property type="match status" value="1"/>
</dbReference>
<comment type="function">
    <text evidence="7">Protein-lysine N-methyltransferase. Monomethylates PRMT5, modulating its transcriptional activity. May also act as a histone methyltransferase. Plays a critical role in cardiac development. Acts as a key epigenetic regulator of gene expression during cardiac development via its dual activities as a methyltransferase and negative regulator of HDAC1.</text>
</comment>
<dbReference type="SUPFAM" id="SSF82199">
    <property type="entry name" value="SET domain"/>
    <property type="match status" value="1"/>
</dbReference>
<protein>
    <recommendedName>
        <fullName evidence="8">Protein-lysine N-methyltransferase SMYD4</fullName>
    </recommendedName>
    <alternativeName>
        <fullName evidence="9">SET and MYND domain-containing protein 4</fullName>
    </alternativeName>
</protein>
<evidence type="ECO:0000256" key="3">
    <source>
        <dbReference type="ARBA" id="ARBA00022691"/>
    </source>
</evidence>
<keyword evidence="11" id="KW-1185">Reference proteome</keyword>
<reference evidence="10" key="1">
    <citation type="journal article" date="2021" name="Mol. Ecol. Resour.">
        <title>Apolygus lucorum genome provides insights into omnivorousness and mesophyll feeding.</title>
        <authorList>
            <person name="Liu Y."/>
            <person name="Liu H."/>
            <person name="Wang H."/>
            <person name="Huang T."/>
            <person name="Liu B."/>
            <person name="Yang B."/>
            <person name="Yin L."/>
            <person name="Li B."/>
            <person name="Zhang Y."/>
            <person name="Zhang S."/>
            <person name="Jiang F."/>
            <person name="Zhang X."/>
            <person name="Ren Y."/>
            <person name="Wang B."/>
            <person name="Wang S."/>
            <person name="Lu Y."/>
            <person name="Wu K."/>
            <person name="Fan W."/>
            <person name="Wang G."/>
        </authorList>
    </citation>
    <scope>NUCLEOTIDE SEQUENCE</scope>
    <source>
        <strain evidence="10">12Hb</strain>
    </source>
</reference>
<dbReference type="InterPro" id="IPR044421">
    <property type="entry name" value="SMYD4_SET"/>
</dbReference>
<dbReference type="OrthoDB" id="1028014at2759"/>
<dbReference type="InterPro" id="IPR001214">
    <property type="entry name" value="SET_dom"/>
</dbReference>
<dbReference type="AlphaFoldDB" id="A0A6A4JQL9"/>
<dbReference type="GO" id="GO:0042826">
    <property type="term" value="F:histone deacetylase binding"/>
    <property type="evidence" value="ECO:0007669"/>
    <property type="project" value="TreeGrafter"/>
</dbReference>
<dbReference type="PROSITE" id="PS50865">
    <property type="entry name" value="ZF_MYND_2"/>
    <property type="match status" value="1"/>
</dbReference>
<dbReference type="PANTHER" id="PTHR46165:SF7">
    <property type="entry name" value="SET AND MYND DOMAIN-CONTAINING PROTEIN 4"/>
    <property type="match status" value="1"/>
</dbReference>
<accession>A0A6A4JQL9</accession>
<evidence type="ECO:0000256" key="5">
    <source>
        <dbReference type="ARBA" id="ARBA00022771"/>
    </source>
</evidence>
<evidence type="ECO:0000256" key="8">
    <source>
        <dbReference type="ARBA" id="ARBA00093635"/>
    </source>
</evidence>
<dbReference type="GO" id="GO:0032259">
    <property type="term" value="P:methylation"/>
    <property type="evidence" value="ECO:0007669"/>
    <property type="project" value="UniProtKB-KW"/>
</dbReference>
<keyword evidence="5" id="KW-0863">Zinc-finger</keyword>
<gene>
    <name evidence="10" type="ORF">GE061_019980</name>
</gene>
<dbReference type="Pfam" id="PF00856">
    <property type="entry name" value="SET"/>
    <property type="match status" value="1"/>
</dbReference>
<dbReference type="SUPFAM" id="SSF48452">
    <property type="entry name" value="TPR-like"/>
    <property type="match status" value="1"/>
</dbReference>
<dbReference type="Proteomes" id="UP000466442">
    <property type="component" value="Linkage Group LG9"/>
</dbReference>
<evidence type="ECO:0000256" key="4">
    <source>
        <dbReference type="ARBA" id="ARBA00022723"/>
    </source>
</evidence>
<dbReference type="InterPro" id="IPR002893">
    <property type="entry name" value="Znf_MYND"/>
</dbReference>
<evidence type="ECO:0000313" key="11">
    <source>
        <dbReference type="Proteomes" id="UP000466442"/>
    </source>
</evidence>
<keyword evidence="3" id="KW-0949">S-adenosyl-L-methionine</keyword>
<organism evidence="10 11">
    <name type="scientific">Apolygus lucorum</name>
    <name type="common">Small green plant bug</name>
    <name type="synonym">Lygocoris lucorum</name>
    <dbReference type="NCBI Taxonomy" id="248454"/>
    <lineage>
        <taxon>Eukaryota</taxon>
        <taxon>Metazoa</taxon>
        <taxon>Ecdysozoa</taxon>
        <taxon>Arthropoda</taxon>
        <taxon>Hexapoda</taxon>
        <taxon>Insecta</taxon>
        <taxon>Pterygota</taxon>
        <taxon>Neoptera</taxon>
        <taxon>Paraneoptera</taxon>
        <taxon>Hemiptera</taxon>
        <taxon>Heteroptera</taxon>
        <taxon>Panheteroptera</taxon>
        <taxon>Cimicomorpha</taxon>
        <taxon>Miridae</taxon>
        <taxon>Mirini</taxon>
        <taxon>Apolygus</taxon>
    </lineage>
</organism>
<evidence type="ECO:0000256" key="1">
    <source>
        <dbReference type="ARBA" id="ARBA00022603"/>
    </source>
</evidence>
<dbReference type="SUPFAM" id="SSF144232">
    <property type="entry name" value="HIT/MYND zinc finger-like"/>
    <property type="match status" value="1"/>
</dbReference>
<dbReference type="CDD" id="cd10536">
    <property type="entry name" value="SET_SMYD4"/>
    <property type="match status" value="1"/>
</dbReference>
<dbReference type="GO" id="GO:0008276">
    <property type="term" value="F:protein methyltransferase activity"/>
    <property type="evidence" value="ECO:0007669"/>
    <property type="project" value="UniProtKB-ARBA"/>
</dbReference>
<evidence type="ECO:0000256" key="2">
    <source>
        <dbReference type="ARBA" id="ARBA00022679"/>
    </source>
</evidence>
<evidence type="ECO:0000256" key="6">
    <source>
        <dbReference type="ARBA" id="ARBA00022833"/>
    </source>
</evidence>
<dbReference type="GO" id="GO:0008270">
    <property type="term" value="F:zinc ion binding"/>
    <property type="evidence" value="ECO:0007669"/>
    <property type="project" value="UniProtKB-KW"/>
</dbReference>
<dbReference type="Gene3D" id="2.170.270.10">
    <property type="entry name" value="SET domain"/>
    <property type="match status" value="1"/>
</dbReference>
<dbReference type="GO" id="GO:0008170">
    <property type="term" value="F:N-methyltransferase activity"/>
    <property type="evidence" value="ECO:0007669"/>
    <property type="project" value="UniProtKB-ARBA"/>
</dbReference>
<dbReference type="GO" id="GO:0008757">
    <property type="term" value="F:S-adenosylmethionine-dependent methyltransferase activity"/>
    <property type="evidence" value="ECO:0007669"/>
    <property type="project" value="UniProtKB-ARBA"/>
</dbReference>
<keyword evidence="6" id="KW-0862">Zinc</keyword>
<dbReference type="EMBL" id="WIXP02000009">
    <property type="protein sequence ID" value="KAF6205806.1"/>
    <property type="molecule type" value="Genomic_DNA"/>
</dbReference>
<dbReference type="PROSITE" id="PS50280">
    <property type="entry name" value="SET"/>
    <property type="match status" value="1"/>
</dbReference>